<organism evidence="10 11">
    <name type="scientific">Dissostichus eleginoides</name>
    <name type="common">Patagonian toothfish</name>
    <name type="synonym">Dissostichus amissus</name>
    <dbReference type="NCBI Taxonomy" id="100907"/>
    <lineage>
        <taxon>Eukaryota</taxon>
        <taxon>Metazoa</taxon>
        <taxon>Chordata</taxon>
        <taxon>Craniata</taxon>
        <taxon>Vertebrata</taxon>
        <taxon>Euteleostomi</taxon>
        <taxon>Actinopterygii</taxon>
        <taxon>Neopterygii</taxon>
        <taxon>Teleostei</taxon>
        <taxon>Neoteleostei</taxon>
        <taxon>Acanthomorphata</taxon>
        <taxon>Eupercaria</taxon>
        <taxon>Perciformes</taxon>
        <taxon>Notothenioidei</taxon>
        <taxon>Nototheniidae</taxon>
        <taxon>Dissostichus</taxon>
    </lineage>
</organism>
<dbReference type="InterPro" id="IPR029058">
    <property type="entry name" value="AB_hydrolase_fold"/>
</dbReference>
<dbReference type="InterPro" id="IPR002471">
    <property type="entry name" value="Pept_S9_AS"/>
</dbReference>
<dbReference type="PANTHER" id="PTHR11731:SF204">
    <property type="entry name" value="DIPEPTIDYL PEPTIDASE 4"/>
    <property type="match status" value="1"/>
</dbReference>
<evidence type="ECO:0000256" key="2">
    <source>
        <dbReference type="ARBA" id="ARBA00004485"/>
    </source>
</evidence>
<sequence length="877" mass="99804">MLWAVVGAAVVITLITIPAVYFSKSDGAKKPFSFDDYFNDTIRWKSYNLYWISDKEYLHKTRDGNIFLHNAETNTESIYLSNSTFTQVDATDYMLSGDYKYIAFESNFTKKWRHSYTASYSIYNRESSTFVTPVNHPTIVQFFAFAPTGNKYAYVSDYNVFLKSDITAEVVQVTNNGKKNEILNGVPDWVYEEEVFASNGALWWSSTGKFLAYAEFNDTDVHKVEFSWYGAAQYPETVAFPYPKAGSPLTKVKLFVVDATNPSIRTQVVAPASVSSGDHMLCSVTWVTDERVAVQWVTRKQNYVVVQIYDFDGSSWQEKQKFEQTSKTGWVGHYLPLPLFFADDKISFYKVMSDAQGYKHIHFVKDGKATPITSGKWEVIFISKLTKDAIYFISNQNQGIPVKRDVYKVLIGGSPSTPQCLSCGLHKDRCQYNSAYFSFDASFYRLDCYGPGLPLYSLVDNRGSGAELSVLEENKGLENILSEFQMPTMKYGTLKIAGYDLWYQMMLPPNFKKSKKYPLLIDVYGGPCSQRVDYRFKLNWGTYLSSSHGIIVASFDGRGSGYQGDEIMHSIYKRLGTYEVEDQISAVRKFIDMGFIDKQRIAIWGWSYGGYVTSMALGAGTGLFKCGIAVAPVAKWEYYDAVYTERYMGIPADNSDSYKNSSVTARAKNFKTVDYLLVHGTADDNVHFQQAAQISKALVEEKVDFEAMFYTNKGHELRGSAYHHTYNLMSHFLQNALLSPNKCEKCDSIYEAQTMKSIHSLAGFLLLIMIQSSWQVPDQDSDRNQMLLAENSMLAEPIELPNIKRHSEGTFSNDYSKYLETRRAQDFVQWLKNSKRNGSVFRRHADGTYTSDVSSYLQDQAAKEFVSWLKTGRGRRE</sequence>
<dbReference type="InterPro" id="IPR002469">
    <property type="entry name" value="Peptidase_S9B_N"/>
</dbReference>
<feature type="domain" description="Glucagon / GIP / secretin / VIP family" evidence="9">
    <location>
        <begin position="844"/>
        <end position="866"/>
    </location>
</feature>
<evidence type="ECO:0000256" key="1">
    <source>
        <dbReference type="ARBA" id="ARBA00004341"/>
    </source>
</evidence>
<dbReference type="SUPFAM" id="SSF82171">
    <property type="entry name" value="DPP6 N-terminal domain-like"/>
    <property type="match status" value="1"/>
</dbReference>
<proteinExistence type="inferred from homology"/>
<dbReference type="AlphaFoldDB" id="A0AAD9CHY0"/>
<dbReference type="Gene3D" id="3.40.50.1820">
    <property type="entry name" value="alpha/beta hydrolase"/>
    <property type="match status" value="1"/>
</dbReference>
<feature type="domain" description="Glucagon / GIP / secretin / VIP family" evidence="9">
    <location>
        <begin position="806"/>
        <end position="828"/>
    </location>
</feature>
<dbReference type="GO" id="GO:0005179">
    <property type="term" value="F:hormone activity"/>
    <property type="evidence" value="ECO:0007669"/>
    <property type="project" value="InterPro"/>
</dbReference>
<evidence type="ECO:0000256" key="6">
    <source>
        <dbReference type="ARBA" id="ARBA00022670"/>
    </source>
</evidence>
<evidence type="ECO:0000256" key="5">
    <source>
        <dbReference type="ARBA" id="ARBA00022525"/>
    </source>
</evidence>
<comment type="subcellular location">
    <subcellularLocation>
        <location evidence="1">Cell projection</location>
        <location evidence="1">Invadopodium membrane</location>
        <topology evidence="1">Single-pass type II membrane protein</topology>
    </subcellularLocation>
    <subcellularLocation>
        <location evidence="2">Cell projection</location>
        <location evidence="2">Lamellipodium membrane</location>
        <topology evidence="2">Single-pass type II membrane protein</topology>
    </subcellularLocation>
    <subcellularLocation>
        <location evidence="3">Secreted</location>
    </subcellularLocation>
</comment>
<dbReference type="InterPro" id="IPR050278">
    <property type="entry name" value="Serine_Prot_S9B/DPPIV"/>
</dbReference>
<evidence type="ECO:0000256" key="8">
    <source>
        <dbReference type="ARBA" id="ARBA00023180"/>
    </source>
</evidence>
<keyword evidence="11" id="KW-1185">Reference proteome</keyword>
<dbReference type="Gene3D" id="2.140.10.30">
    <property type="entry name" value="Dipeptidylpeptidase IV, N-terminal domain"/>
    <property type="match status" value="1"/>
</dbReference>
<dbReference type="GO" id="GO:0008239">
    <property type="term" value="F:dipeptidyl-peptidase activity"/>
    <property type="evidence" value="ECO:0007669"/>
    <property type="project" value="TreeGrafter"/>
</dbReference>
<dbReference type="EMBL" id="JASDAP010000005">
    <property type="protein sequence ID" value="KAK1902755.1"/>
    <property type="molecule type" value="Genomic_DNA"/>
</dbReference>
<dbReference type="GO" id="GO:0004252">
    <property type="term" value="F:serine-type endopeptidase activity"/>
    <property type="evidence" value="ECO:0007669"/>
    <property type="project" value="InterPro"/>
</dbReference>
<dbReference type="Pfam" id="PF00123">
    <property type="entry name" value="Hormone_2"/>
    <property type="match status" value="1"/>
</dbReference>
<comment type="caution">
    <text evidence="10">The sequence shown here is derived from an EMBL/GenBank/DDBJ whole genome shotgun (WGS) entry which is preliminary data.</text>
</comment>
<protein>
    <submittedName>
        <fullName evidence="10">Dipeptidyl peptidase 4</fullName>
    </submittedName>
</protein>
<evidence type="ECO:0000256" key="7">
    <source>
        <dbReference type="ARBA" id="ARBA00022801"/>
    </source>
</evidence>
<keyword evidence="7" id="KW-0378">Hydrolase</keyword>
<accession>A0AAD9CHY0</accession>
<evidence type="ECO:0000313" key="11">
    <source>
        <dbReference type="Proteomes" id="UP001228049"/>
    </source>
</evidence>
<dbReference type="Pfam" id="PF00930">
    <property type="entry name" value="DPPIV_N"/>
    <property type="match status" value="1"/>
</dbReference>
<evidence type="ECO:0000256" key="3">
    <source>
        <dbReference type="ARBA" id="ARBA00004613"/>
    </source>
</evidence>
<dbReference type="PANTHER" id="PTHR11731">
    <property type="entry name" value="PROTEASE FAMILY S9B,C DIPEPTIDYL-PEPTIDASE IV-RELATED"/>
    <property type="match status" value="1"/>
</dbReference>
<dbReference type="Gene3D" id="6.10.250.590">
    <property type="match status" value="2"/>
</dbReference>
<gene>
    <name evidence="10" type="ORF">KUDE01_005715</name>
</gene>
<evidence type="ECO:0000256" key="4">
    <source>
        <dbReference type="ARBA" id="ARBA00008369"/>
    </source>
</evidence>
<dbReference type="InterPro" id="IPR001375">
    <property type="entry name" value="Peptidase_S9_cat"/>
</dbReference>
<evidence type="ECO:0000259" key="9">
    <source>
        <dbReference type="PROSITE" id="PS00260"/>
    </source>
</evidence>
<keyword evidence="5" id="KW-0964">Secreted</keyword>
<comment type="similarity">
    <text evidence="4">Belongs to the glucagon family.</text>
</comment>
<dbReference type="SUPFAM" id="SSF53474">
    <property type="entry name" value="alpha/beta-Hydrolases"/>
    <property type="match status" value="1"/>
</dbReference>
<dbReference type="PROSITE" id="PS00260">
    <property type="entry name" value="GLUCAGON"/>
    <property type="match status" value="2"/>
</dbReference>
<dbReference type="GO" id="GO:0006508">
    <property type="term" value="P:proteolysis"/>
    <property type="evidence" value="ECO:0007669"/>
    <property type="project" value="UniProtKB-KW"/>
</dbReference>
<dbReference type="SMART" id="SM00070">
    <property type="entry name" value="GLUCA"/>
    <property type="match status" value="2"/>
</dbReference>
<dbReference type="GO" id="GO:0005576">
    <property type="term" value="C:extracellular region"/>
    <property type="evidence" value="ECO:0007669"/>
    <property type="project" value="UniProtKB-SubCell"/>
</dbReference>
<dbReference type="FunFam" id="3.40.50.1820:FF:000003">
    <property type="entry name" value="Dipeptidyl peptidase 4"/>
    <property type="match status" value="1"/>
</dbReference>
<dbReference type="InterPro" id="IPR000532">
    <property type="entry name" value="Glucagon_GIP_secretin_VIP"/>
</dbReference>
<dbReference type="Proteomes" id="UP001228049">
    <property type="component" value="Unassembled WGS sequence"/>
</dbReference>
<reference evidence="10" key="1">
    <citation type="submission" date="2023-04" db="EMBL/GenBank/DDBJ databases">
        <title>Chromosome-level genome of Chaenocephalus aceratus.</title>
        <authorList>
            <person name="Park H."/>
        </authorList>
    </citation>
    <scope>NUCLEOTIDE SEQUENCE</scope>
    <source>
        <strain evidence="10">DE</strain>
        <tissue evidence="10">Muscle</tissue>
    </source>
</reference>
<dbReference type="PROSITE" id="PS00708">
    <property type="entry name" value="PRO_ENDOPEP_SER"/>
    <property type="match status" value="1"/>
</dbReference>
<evidence type="ECO:0000313" key="10">
    <source>
        <dbReference type="EMBL" id="KAK1902755.1"/>
    </source>
</evidence>
<keyword evidence="8" id="KW-0325">Glycoprotein</keyword>
<dbReference type="InterPro" id="IPR040522">
    <property type="entry name" value="DPPIV_rep"/>
</dbReference>
<name>A0AAD9CHY0_DISEL</name>
<keyword evidence="6" id="KW-0645">Protease</keyword>
<dbReference type="Pfam" id="PF18811">
    <property type="entry name" value="DPPIV_rep"/>
    <property type="match status" value="1"/>
</dbReference>
<dbReference type="Pfam" id="PF00326">
    <property type="entry name" value="Peptidase_S9"/>
    <property type="match status" value="1"/>
</dbReference>
<dbReference type="GO" id="GO:0031258">
    <property type="term" value="C:lamellipodium membrane"/>
    <property type="evidence" value="ECO:0007669"/>
    <property type="project" value="UniProtKB-SubCell"/>
</dbReference>